<reference evidence="4" key="1">
    <citation type="submission" date="2017-02" db="EMBL/GenBank/DDBJ databases">
        <authorList>
            <person name="Varghese N."/>
            <person name="Submissions S."/>
        </authorList>
    </citation>
    <scope>NUCLEOTIDE SEQUENCE [LARGE SCALE GENOMIC DNA]</scope>
    <source>
        <strain evidence="4">DSM 16521</strain>
    </source>
</reference>
<dbReference type="InterPro" id="IPR052198">
    <property type="entry name" value="IorB_Oxidoreductase"/>
</dbReference>
<dbReference type="OrthoDB" id="9789125at2"/>
<dbReference type="InterPro" id="IPR019752">
    <property type="entry name" value="Pyrv/ketoisovalerate_OxRed_cat"/>
</dbReference>
<accession>A0A1T4PKK4</accession>
<feature type="domain" description="Pyruvate/ketoisovalerate oxidoreductase catalytic" evidence="2">
    <location>
        <begin position="13"/>
        <end position="188"/>
    </location>
</feature>
<dbReference type="InterPro" id="IPR002869">
    <property type="entry name" value="Pyrv_flavodox_OxRed_cen"/>
</dbReference>
<dbReference type="Proteomes" id="UP000189933">
    <property type="component" value="Unassembled WGS sequence"/>
</dbReference>
<dbReference type="Pfam" id="PF01558">
    <property type="entry name" value="POR"/>
    <property type="match status" value="1"/>
</dbReference>
<keyword evidence="3" id="KW-0670">Pyruvate</keyword>
<evidence type="ECO:0000313" key="3">
    <source>
        <dbReference type="EMBL" id="SJZ91881.1"/>
    </source>
</evidence>
<organism evidence="3 4">
    <name type="scientific">Carboxydocella sporoproducens DSM 16521</name>
    <dbReference type="NCBI Taxonomy" id="1121270"/>
    <lineage>
        <taxon>Bacteria</taxon>
        <taxon>Bacillati</taxon>
        <taxon>Bacillota</taxon>
        <taxon>Clostridia</taxon>
        <taxon>Eubacteriales</taxon>
        <taxon>Clostridiales Family XVI. Incertae Sedis</taxon>
        <taxon>Carboxydocella</taxon>
    </lineage>
</organism>
<evidence type="ECO:0000256" key="1">
    <source>
        <dbReference type="ARBA" id="ARBA00023002"/>
    </source>
</evidence>
<evidence type="ECO:0000313" key="4">
    <source>
        <dbReference type="Proteomes" id="UP000189933"/>
    </source>
</evidence>
<protein>
    <submittedName>
        <fullName evidence="3">Indolepyruvate ferredoxin oxidoreductase beta subunit</fullName>
    </submittedName>
</protein>
<dbReference type="RefSeq" id="WP_078665386.1">
    <property type="nucleotide sequence ID" value="NZ_FUXM01000012.1"/>
</dbReference>
<keyword evidence="1" id="KW-0560">Oxidoreductase</keyword>
<sequence>MADILNILLVGVGGQGTILAAKVLAAAALAQGLDVKMSEIHGMAQRGGSVITHVRVGEKVFSPLVESGEADIIVAFEELEALRYAHYLRPGGIIIVNQRQIPPLPVVIGAAPYPQEVTGKLAAYGQVQVIAAEELAGQAGNPRGANLVLLGALAARLPWALADWEAAIQARVPARFLESNLTAFQLGFAKNVD</sequence>
<dbReference type="PANTHER" id="PTHR43854:SF1">
    <property type="entry name" value="INDOLEPYRUVATE OXIDOREDUCTASE SUBUNIT IORB"/>
    <property type="match status" value="1"/>
</dbReference>
<name>A0A1T4PKK4_9FIRM</name>
<gene>
    <name evidence="3" type="ORF">SAMN02745885_01306</name>
</gene>
<dbReference type="PANTHER" id="PTHR43854">
    <property type="entry name" value="INDOLEPYRUVATE OXIDOREDUCTASE SUBUNIT IORB"/>
    <property type="match status" value="1"/>
</dbReference>
<dbReference type="GO" id="GO:0016903">
    <property type="term" value="F:oxidoreductase activity, acting on the aldehyde or oxo group of donors"/>
    <property type="evidence" value="ECO:0007669"/>
    <property type="project" value="InterPro"/>
</dbReference>
<dbReference type="AlphaFoldDB" id="A0A1T4PKK4"/>
<keyword evidence="4" id="KW-1185">Reference proteome</keyword>
<evidence type="ECO:0000259" key="2">
    <source>
        <dbReference type="Pfam" id="PF01558"/>
    </source>
</evidence>
<dbReference type="SUPFAM" id="SSF53323">
    <property type="entry name" value="Pyruvate-ferredoxin oxidoreductase, PFOR, domain III"/>
    <property type="match status" value="1"/>
</dbReference>
<dbReference type="Gene3D" id="3.40.920.10">
    <property type="entry name" value="Pyruvate-ferredoxin oxidoreductase, PFOR, domain III"/>
    <property type="match status" value="1"/>
</dbReference>
<proteinExistence type="predicted"/>
<dbReference type="EMBL" id="FUXM01000012">
    <property type="protein sequence ID" value="SJZ91881.1"/>
    <property type="molecule type" value="Genomic_DNA"/>
</dbReference>
<dbReference type="NCBIfam" id="NF005325">
    <property type="entry name" value="PRK06853.1-5"/>
    <property type="match status" value="1"/>
</dbReference>